<dbReference type="SFLD" id="SFLDG01140">
    <property type="entry name" value="C2.B:_Phosphomannomutase_and_P"/>
    <property type="match status" value="1"/>
</dbReference>
<dbReference type="PANTHER" id="PTHR10000:SF53">
    <property type="entry name" value="5-AMINO-6-(5-PHOSPHO-D-RIBITYLAMINO)URACIL PHOSPHATASE YBJI-RELATED"/>
    <property type="match status" value="1"/>
</dbReference>
<evidence type="ECO:0008006" key="3">
    <source>
        <dbReference type="Google" id="ProtNLM"/>
    </source>
</evidence>
<keyword evidence="2" id="KW-1185">Reference proteome</keyword>
<gene>
    <name evidence="1" type="ORF">EDD63_10375</name>
</gene>
<protein>
    <recommendedName>
        <fullName evidence="3">Cof subfamily protein (Haloacid dehalogenase superfamily)/HAD superfamily hydrolase (TIGR01484 family)</fullName>
    </recommendedName>
</protein>
<dbReference type="Gene3D" id="3.30.1240.10">
    <property type="match status" value="1"/>
</dbReference>
<dbReference type="NCBIfam" id="TIGR00099">
    <property type="entry name" value="Cof-subfamily"/>
    <property type="match status" value="1"/>
</dbReference>
<dbReference type="SFLD" id="SFLDS00003">
    <property type="entry name" value="Haloacid_Dehalogenase"/>
    <property type="match status" value="1"/>
</dbReference>
<dbReference type="Gene3D" id="3.40.50.1000">
    <property type="entry name" value="HAD superfamily/HAD-like"/>
    <property type="match status" value="1"/>
</dbReference>
<dbReference type="NCBIfam" id="TIGR01484">
    <property type="entry name" value="HAD-SF-IIB"/>
    <property type="match status" value="1"/>
</dbReference>
<dbReference type="InterPro" id="IPR023214">
    <property type="entry name" value="HAD_sf"/>
</dbReference>
<dbReference type="AlphaFoldDB" id="A0A4R8A7H2"/>
<comment type="caution">
    <text evidence="1">The sequence shown here is derived from an EMBL/GenBank/DDBJ whole genome shotgun (WGS) entry which is preliminary data.</text>
</comment>
<dbReference type="Pfam" id="PF08282">
    <property type="entry name" value="Hydrolase_3"/>
    <property type="match status" value="1"/>
</dbReference>
<dbReference type="EMBL" id="SODD01000003">
    <property type="protein sequence ID" value="TDW25788.1"/>
    <property type="molecule type" value="Genomic_DNA"/>
</dbReference>
<sequence>MVKLILSDMDGTLARSDKSLPEKANEVFEQLLDRGYYVGIATGRSLASVQRDFPKFKDRFTVIAENGSVLFHQGKMLYTSNMDKTILKDIVAQILQLEGVVPLFACGMVTYGLNQFKHLGHIFDVYYPNMLWVDAFEDIQDDIVKMATYFENYNAKDFTETFEPFRKYCDITISAVEWTDFSNHGINKGFGVKKLTELLHLDTSEVMAFGDYLNDYEMLKVAKESYAMENAHPEVKKVAKYVIGTNDEEAVIQTLETLLNTHKKDSLTQK</sequence>
<dbReference type="InterPro" id="IPR000150">
    <property type="entry name" value="Cof"/>
</dbReference>
<dbReference type="SUPFAM" id="SSF56784">
    <property type="entry name" value="HAD-like"/>
    <property type="match status" value="1"/>
</dbReference>
<accession>A0A4R8A7H2</accession>
<reference evidence="1 2" key="1">
    <citation type="submission" date="2019-03" db="EMBL/GenBank/DDBJ databases">
        <title>Genomic Encyclopedia of Type Strains, Phase IV (KMG-IV): sequencing the most valuable type-strain genomes for metagenomic binning, comparative biology and taxonomic classification.</title>
        <authorList>
            <person name="Goeker M."/>
        </authorList>
    </citation>
    <scope>NUCLEOTIDE SEQUENCE [LARGE SCALE GENOMIC DNA]</scope>
    <source>
        <strain evidence="1 2">DSM 28867</strain>
    </source>
</reference>
<dbReference type="GO" id="GO:0000287">
    <property type="term" value="F:magnesium ion binding"/>
    <property type="evidence" value="ECO:0007669"/>
    <property type="project" value="TreeGrafter"/>
</dbReference>
<organism evidence="1 2">
    <name type="scientific">Breznakia blatticola</name>
    <dbReference type="NCBI Taxonomy" id="1754012"/>
    <lineage>
        <taxon>Bacteria</taxon>
        <taxon>Bacillati</taxon>
        <taxon>Bacillota</taxon>
        <taxon>Erysipelotrichia</taxon>
        <taxon>Erysipelotrichales</taxon>
        <taxon>Erysipelotrichaceae</taxon>
        <taxon>Breznakia</taxon>
    </lineage>
</organism>
<dbReference type="RefSeq" id="WP_134167871.1">
    <property type="nucleotide sequence ID" value="NZ_SODD01000003.1"/>
</dbReference>
<dbReference type="InterPro" id="IPR006379">
    <property type="entry name" value="HAD-SF_hydro_IIB"/>
</dbReference>
<evidence type="ECO:0000313" key="2">
    <source>
        <dbReference type="Proteomes" id="UP000294743"/>
    </source>
</evidence>
<name>A0A4R8A7H2_9FIRM</name>
<proteinExistence type="predicted"/>
<dbReference type="PANTHER" id="PTHR10000">
    <property type="entry name" value="PHOSPHOSERINE PHOSPHATASE"/>
    <property type="match status" value="1"/>
</dbReference>
<dbReference type="Proteomes" id="UP000294743">
    <property type="component" value="Unassembled WGS sequence"/>
</dbReference>
<dbReference type="OrthoDB" id="9814970at2"/>
<dbReference type="GO" id="GO:0005829">
    <property type="term" value="C:cytosol"/>
    <property type="evidence" value="ECO:0007669"/>
    <property type="project" value="TreeGrafter"/>
</dbReference>
<dbReference type="GO" id="GO:0016791">
    <property type="term" value="F:phosphatase activity"/>
    <property type="evidence" value="ECO:0007669"/>
    <property type="project" value="TreeGrafter"/>
</dbReference>
<evidence type="ECO:0000313" key="1">
    <source>
        <dbReference type="EMBL" id="TDW25788.1"/>
    </source>
</evidence>
<dbReference type="InterPro" id="IPR036412">
    <property type="entry name" value="HAD-like_sf"/>
</dbReference>